<feature type="transmembrane region" description="Helical" evidence="1">
    <location>
        <begin position="112"/>
        <end position="130"/>
    </location>
</feature>
<feature type="transmembrane region" description="Helical" evidence="1">
    <location>
        <begin position="46"/>
        <end position="64"/>
    </location>
</feature>
<dbReference type="Proteomes" id="UP000748752">
    <property type="component" value="Unassembled WGS sequence"/>
</dbReference>
<dbReference type="InterPro" id="IPR018770">
    <property type="entry name" value="ChloroindolylP_hydrolase"/>
</dbReference>
<keyword evidence="1" id="KW-1133">Transmembrane helix</keyword>
<dbReference type="RefSeq" id="WP_200235108.1">
    <property type="nucleotide sequence ID" value="NZ_NRRV01000011.1"/>
</dbReference>
<sequence>MKRLLLLLIVIAIAAALVAALWRWINAQATEEPEAAAGDGATAPEWPLFLLPLPAAAAALIALIRGQLGLLVGDVLGYGLLLGGALLARRGLDGAAAGPGAGAWWQRWSPKTAGAGLMALGSGVTAWLGVGHHPAIGAAFALVTLLGFHLVYGLDFAFLRRRPQGLGRYGSESLRRAAGSIAAIEQASRNIRQPELDRRLTSIAMLARQILGRVQDDPRDLWRARKFLNVYLDGVQRVVEGYASTHGEVATPDLEQRFRHALETVEAAFREQHQVLLERDVEDLDVQIEVLTRQLEREGIL</sequence>
<gene>
    <name evidence="2" type="ORF">CKO31_06220</name>
</gene>
<evidence type="ECO:0000256" key="1">
    <source>
        <dbReference type="SAM" id="Phobius"/>
    </source>
</evidence>
<reference evidence="2 3" key="1">
    <citation type="journal article" date="2020" name="Microorganisms">
        <title>Osmotic Adaptation and Compatible Solute Biosynthesis of Phototrophic Bacteria as Revealed from Genome Analyses.</title>
        <authorList>
            <person name="Imhoff J.F."/>
            <person name="Rahn T."/>
            <person name="Kunzel S."/>
            <person name="Keller A."/>
            <person name="Neulinger S.C."/>
        </authorList>
    </citation>
    <scope>NUCLEOTIDE SEQUENCE [LARGE SCALE GENOMIC DNA]</scope>
    <source>
        <strain evidence="2 3">DSM 6210</strain>
    </source>
</reference>
<accession>A0ABS1CEM1</accession>
<keyword evidence="3" id="KW-1185">Reference proteome</keyword>
<keyword evidence="1" id="KW-0812">Transmembrane</keyword>
<feature type="transmembrane region" description="Helical" evidence="1">
    <location>
        <begin position="136"/>
        <end position="159"/>
    </location>
</feature>
<proteinExistence type="predicted"/>
<name>A0ABS1CEM1_9GAMM</name>
<evidence type="ECO:0008006" key="4">
    <source>
        <dbReference type="Google" id="ProtNLM"/>
    </source>
</evidence>
<evidence type="ECO:0000313" key="3">
    <source>
        <dbReference type="Proteomes" id="UP000748752"/>
    </source>
</evidence>
<dbReference type="Pfam" id="PF10112">
    <property type="entry name" value="Halogen_Hydrol"/>
    <property type="match status" value="1"/>
</dbReference>
<dbReference type="EMBL" id="NRRV01000011">
    <property type="protein sequence ID" value="MBK1630348.1"/>
    <property type="molecule type" value="Genomic_DNA"/>
</dbReference>
<protein>
    <recommendedName>
        <fullName evidence="4">5-bromo-4-chloroindolyl phosphate hydrolase</fullName>
    </recommendedName>
</protein>
<evidence type="ECO:0000313" key="2">
    <source>
        <dbReference type="EMBL" id="MBK1630348.1"/>
    </source>
</evidence>
<organism evidence="2 3">
    <name type="scientific">Thiohalocapsa halophila</name>
    <dbReference type="NCBI Taxonomy" id="69359"/>
    <lineage>
        <taxon>Bacteria</taxon>
        <taxon>Pseudomonadati</taxon>
        <taxon>Pseudomonadota</taxon>
        <taxon>Gammaproteobacteria</taxon>
        <taxon>Chromatiales</taxon>
        <taxon>Chromatiaceae</taxon>
        <taxon>Thiohalocapsa</taxon>
    </lineage>
</organism>
<keyword evidence="1" id="KW-0472">Membrane</keyword>
<comment type="caution">
    <text evidence="2">The sequence shown here is derived from an EMBL/GenBank/DDBJ whole genome shotgun (WGS) entry which is preliminary data.</text>
</comment>